<evidence type="ECO:0000313" key="4">
    <source>
        <dbReference type="EMBL" id="MBB4699623.1"/>
    </source>
</evidence>
<reference evidence="4 5" key="1">
    <citation type="submission" date="2020-08" db="EMBL/GenBank/DDBJ databases">
        <title>Sequencing the genomes of 1000 actinobacteria strains.</title>
        <authorList>
            <person name="Klenk H.-P."/>
        </authorList>
    </citation>
    <scope>NUCLEOTIDE SEQUENCE [LARGE SCALE GENOMIC DNA]</scope>
    <source>
        <strain evidence="4 5">DSM 45784</strain>
    </source>
</reference>
<sequence length="266" mass="27866">MDIQSSRSLTGRVAVITGGAQGIGRAIGERFAAEGATVVLADLAVDRAASAAAEIERTHGRPVHAVRMDVADPASVEQAADEVRDRAGHPDVLVANAGTLLLKPVLDISLDEWRRVLDVNLTGAFVTARAFAARMVERGAGGRIIFSSSLFGRRGGRENAAYSASKFGVIGLMESMAAELAPHGVLVNAVCPGQVATEMIDRLVGERAALTGADAETVRSEMVERIPVGRLGSVEEIADVYVYLAGELSRYVTGQSLIVDGGWTVG</sequence>
<dbReference type="PRINTS" id="PR00080">
    <property type="entry name" value="SDRFAMILY"/>
</dbReference>
<keyword evidence="5" id="KW-1185">Reference proteome</keyword>
<dbReference type="EMBL" id="JACHND010000001">
    <property type="protein sequence ID" value="MBB4699623.1"/>
    <property type="molecule type" value="Genomic_DNA"/>
</dbReference>
<dbReference type="RefSeq" id="WP_184877291.1">
    <property type="nucleotide sequence ID" value="NZ_BOOV01000025.1"/>
</dbReference>
<dbReference type="Pfam" id="PF13561">
    <property type="entry name" value="adh_short_C2"/>
    <property type="match status" value="1"/>
</dbReference>
<gene>
    <name evidence="4" type="ORF">BJ982_001167</name>
</gene>
<dbReference type="GO" id="GO:0016616">
    <property type="term" value="F:oxidoreductase activity, acting on the CH-OH group of donors, NAD or NADP as acceptor"/>
    <property type="evidence" value="ECO:0007669"/>
    <property type="project" value="TreeGrafter"/>
</dbReference>
<dbReference type="PANTHER" id="PTHR42760:SF133">
    <property type="entry name" value="3-OXOACYL-[ACYL-CARRIER-PROTEIN] REDUCTASE"/>
    <property type="match status" value="1"/>
</dbReference>
<dbReference type="NCBIfam" id="NF005559">
    <property type="entry name" value="PRK07231.1"/>
    <property type="match status" value="1"/>
</dbReference>
<protein>
    <submittedName>
        <fullName evidence="4">NAD(P)-dependent dehydrogenase (Short-subunit alcohol dehydrogenase family)</fullName>
    </submittedName>
</protein>
<organism evidence="4 5">
    <name type="scientific">Sphaerisporangium siamense</name>
    <dbReference type="NCBI Taxonomy" id="795645"/>
    <lineage>
        <taxon>Bacteria</taxon>
        <taxon>Bacillati</taxon>
        <taxon>Actinomycetota</taxon>
        <taxon>Actinomycetes</taxon>
        <taxon>Streptosporangiales</taxon>
        <taxon>Streptosporangiaceae</taxon>
        <taxon>Sphaerisporangium</taxon>
    </lineage>
</organism>
<accession>A0A7W7G6K1</accession>
<dbReference type="InterPro" id="IPR057326">
    <property type="entry name" value="KR_dom"/>
</dbReference>
<dbReference type="PROSITE" id="PS00061">
    <property type="entry name" value="ADH_SHORT"/>
    <property type="match status" value="1"/>
</dbReference>
<dbReference type="PANTHER" id="PTHR42760">
    <property type="entry name" value="SHORT-CHAIN DEHYDROGENASES/REDUCTASES FAMILY MEMBER"/>
    <property type="match status" value="1"/>
</dbReference>
<name>A0A7W7G6K1_9ACTN</name>
<dbReference type="InterPro" id="IPR036291">
    <property type="entry name" value="NAD(P)-bd_dom_sf"/>
</dbReference>
<dbReference type="Gene3D" id="3.40.50.720">
    <property type="entry name" value="NAD(P)-binding Rossmann-like Domain"/>
    <property type="match status" value="1"/>
</dbReference>
<dbReference type="SUPFAM" id="SSF51735">
    <property type="entry name" value="NAD(P)-binding Rossmann-fold domains"/>
    <property type="match status" value="1"/>
</dbReference>
<dbReference type="PRINTS" id="PR00081">
    <property type="entry name" value="GDHRDH"/>
</dbReference>
<feature type="domain" description="Ketoreductase" evidence="3">
    <location>
        <begin position="12"/>
        <end position="193"/>
    </location>
</feature>
<keyword evidence="2" id="KW-0560">Oxidoreductase</keyword>
<dbReference type="Proteomes" id="UP000542210">
    <property type="component" value="Unassembled WGS sequence"/>
</dbReference>
<dbReference type="SMART" id="SM00822">
    <property type="entry name" value="PKS_KR"/>
    <property type="match status" value="1"/>
</dbReference>
<evidence type="ECO:0000259" key="3">
    <source>
        <dbReference type="SMART" id="SM00822"/>
    </source>
</evidence>
<comment type="caution">
    <text evidence="4">The sequence shown here is derived from an EMBL/GenBank/DDBJ whole genome shotgun (WGS) entry which is preliminary data.</text>
</comment>
<evidence type="ECO:0000256" key="1">
    <source>
        <dbReference type="ARBA" id="ARBA00006484"/>
    </source>
</evidence>
<dbReference type="InterPro" id="IPR002347">
    <property type="entry name" value="SDR_fam"/>
</dbReference>
<evidence type="ECO:0000256" key="2">
    <source>
        <dbReference type="ARBA" id="ARBA00023002"/>
    </source>
</evidence>
<dbReference type="FunFam" id="3.40.50.720:FF:000084">
    <property type="entry name" value="Short-chain dehydrogenase reductase"/>
    <property type="match status" value="1"/>
</dbReference>
<evidence type="ECO:0000313" key="5">
    <source>
        <dbReference type="Proteomes" id="UP000542210"/>
    </source>
</evidence>
<dbReference type="InterPro" id="IPR020904">
    <property type="entry name" value="Sc_DH/Rdtase_CS"/>
</dbReference>
<comment type="similarity">
    <text evidence="1">Belongs to the short-chain dehydrogenases/reductases (SDR) family.</text>
</comment>
<proteinExistence type="inferred from homology"/>
<dbReference type="AlphaFoldDB" id="A0A7W7G6K1"/>